<keyword evidence="4" id="KW-1185">Reference proteome</keyword>
<proteinExistence type="predicted"/>
<reference evidence="4" key="1">
    <citation type="journal article" date="2021" name="Microbiol. Resour. Announc.">
        <title>LGAAP: Leishmaniinae Genome Assembly and Annotation Pipeline.</title>
        <authorList>
            <person name="Almutairi H."/>
            <person name="Urbaniak M.D."/>
            <person name="Bates M.D."/>
            <person name="Jariyapan N."/>
            <person name="Kwakye-Nuako G."/>
            <person name="Thomaz-Soccol V."/>
            <person name="Al-Salem W.S."/>
            <person name="Dillon R.J."/>
            <person name="Bates P.A."/>
            <person name="Gatherer D."/>
        </authorList>
    </citation>
    <scope>NUCLEOTIDE SEQUENCE [LARGE SCALE GENOMIC DNA]</scope>
</reference>
<feature type="compositionally biased region" description="Gly residues" evidence="1">
    <location>
        <begin position="207"/>
        <end position="219"/>
    </location>
</feature>
<dbReference type="RefSeq" id="XP_067178401.1">
    <property type="nucleotide sequence ID" value="XM_067322538.1"/>
</dbReference>
<feature type="compositionally biased region" description="Basic and acidic residues" evidence="1">
    <location>
        <begin position="187"/>
        <end position="196"/>
    </location>
</feature>
<keyword evidence="2" id="KW-1133">Transmembrane helix</keyword>
<dbReference type="EMBL" id="JAFEUZ010000024">
    <property type="protein sequence ID" value="KAG5477763.1"/>
    <property type="molecule type" value="Genomic_DNA"/>
</dbReference>
<keyword evidence="2" id="KW-0472">Membrane</keyword>
<dbReference type="OrthoDB" id="268021at2759"/>
<name>A0A836HJD4_9TRYP</name>
<comment type="caution">
    <text evidence="3">The sequence shown here is derived from an EMBL/GenBank/DDBJ whole genome shotgun (WGS) entry which is preliminary data.</text>
</comment>
<evidence type="ECO:0000256" key="2">
    <source>
        <dbReference type="SAM" id="Phobius"/>
    </source>
</evidence>
<evidence type="ECO:0000313" key="4">
    <source>
        <dbReference type="Proteomes" id="UP000673552"/>
    </source>
</evidence>
<feature type="region of interest" description="Disordered" evidence="1">
    <location>
        <begin position="126"/>
        <end position="245"/>
    </location>
</feature>
<keyword evidence="2" id="KW-0812">Transmembrane</keyword>
<dbReference type="Proteomes" id="UP000673552">
    <property type="component" value="Unassembled WGS sequence"/>
</dbReference>
<dbReference type="AlphaFoldDB" id="A0A836HJD4"/>
<dbReference type="KEGG" id="lmat:92515050"/>
<feature type="compositionally biased region" description="Polar residues" evidence="1">
    <location>
        <begin position="223"/>
        <end position="245"/>
    </location>
</feature>
<evidence type="ECO:0000256" key="1">
    <source>
        <dbReference type="SAM" id="MobiDB-lite"/>
    </source>
</evidence>
<reference evidence="4" key="2">
    <citation type="journal article" date="2021" name="Sci. Data">
        <title>Chromosome-scale genome sequencing, assembly and annotation of six genomes from subfamily Leishmaniinae.</title>
        <authorList>
            <person name="Almutairi H."/>
            <person name="Urbaniak M.D."/>
            <person name="Bates M.D."/>
            <person name="Jariyapan N."/>
            <person name="Kwakye-Nuako G."/>
            <person name="Thomaz Soccol V."/>
            <person name="Al-Salem W.S."/>
            <person name="Dillon R.J."/>
            <person name="Bates P.A."/>
            <person name="Gatherer D."/>
        </authorList>
    </citation>
    <scope>NUCLEOTIDE SEQUENCE [LARGE SCALE GENOMIC DNA]</scope>
</reference>
<sequence length="245" mass="24674">MAEGPVPTTLTAVLGGLMTNTTSAPTHSSTDSPFPSTSPVPAGGWTIDSAIFWLVTIFYFAVSSAALAYFVSRWRRRVYGSDRVLRGGAGADAGGAGANAIAVSEGLLATIGAMIERATSTTALAGAAAWQRSENTRHRSASQGPGTRHRGGGATGGSGRGLGWLGGLAPFLPGAQARSPAPKRSKQKSDDGHVDCDALPTVWNEGAGAGGAGHGGVLGGSAVPSSSIGSTMTARDQQQQQRGEN</sequence>
<feature type="transmembrane region" description="Helical" evidence="2">
    <location>
        <begin position="50"/>
        <end position="71"/>
    </location>
</feature>
<evidence type="ECO:0000313" key="3">
    <source>
        <dbReference type="EMBL" id="KAG5477763.1"/>
    </source>
</evidence>
<organism evidence="3 4">
    <name type="scientific">Leishmania martiniquensis</name>
    <dbReference type="NCBI Taxonomy" id="1580590"/>
    <lineage>
        <taxon>Eukaryota</taxon>
        <taxon>Discoba</taxon>
        <taxon>Euglenozoa</taxon>
        <taxon>Kinetoplastea</taxon>
        <taxon>Metakinetoplastina</taxon>
        <taxon>Trypanosomatida</taxon>
        <taxon>Trypanosomatidae</taxon>
        <taxon>Leishmaniinae</taxon>
        <taxon>Leishmania</taxon>
    </lineage>
</organism>
<gene>
    <name evidence="3" type="ORF">LSCM1_05061</name>
</gene>
<feature type="compositionally biased region" description="Gly residues" evidence="1">
    <location>
        <begin position="152"/>
        <end position="166"/>
    </location>
</feature>
<protein>
    <submittedName>
        <fullName evidence="3">Uncharacterized protein</fullName>
    </submittedName>
</protein>
<accession>A0A836HJD4</accession>
<dbReference type="GeneID" id="92515050"/>